<feature type="compositionally biased region" description="Acidic residues" evidence="1">
    <location>
        <begin position="1"/>
        <end position="10"/>
    </location>
</feature>
<reference evidence="4" key="2">
    <citation type="submission" date="2021-04" db="EMBL/GenBank/DDBJ databases">
        <authorList>
            <person name="Podell S."/>
        </authorList>
    </citation>
    <scope>NUCLEOTIDE SEQUENCE</scope>
    <source>
        <strain evidence="4">Hildebrandi</strain>
    </source>
</reference>
<dbReference type="EMBL" id="JAGRRH010000019">
    <property type="protein sequence ID" value="KAG7349372.1"/>
    <property type="molecule type" value="Genomic_DNA"/>
</dbReference>
<keyword evidence="2" id="KW-1133">Transmembrane helix</keyword>
<keyword evidence="2" id="KW-0812">Transmembrane</keyword>
<dbReference type="GO" id="GO:0006629">
    <property type="term" value="P:lipid metabolic process"/>
    <property type="evidence" value="ECO:0007669"/>
    <property type="project" value="InterPro"/>
</dbReference>
<dbReference type="AlphaFoldDB" id="A0A9K3KTN4"/>
<keyword evidence="2" id="KW-0472">Membrane</keyword>
<dbReference type="Pfam" id="PF01764">
    <property type="entry name" value="Lipase_3"/>
    <property type="match status" value="1"/>
</dbReference>
<feature type="transmembrane region" description="Helical" evidence="2">
    <location>
        <begin position="184"/>
        <end position="210"/>
    </location>
</feature>
<feature type="domain" description="Fungal lipase-type" evidence="3">
    <location>
        <begin position="781"/>
        <end position="881"/>
    </location>
</feature>
<feature type="region of interest" description="Disordered" evidence="1">
    <location>
        <begin position="1"/>
        <end position="52"/>
    </location>
</feature>
<dbReference type="Proteomes" id="UP000693970">
    <property type="component" value="Unassembled WGS sequence"/>
</dbReference>
<protein>
    <submittedName>
        <fullName evidence="4">Lipase class 3</fullName>
    </submittedName>
</protein>
<evidence type="ECO:0000256" key="2">
    <source>
        <dbReference type="SAM" id="Phobius"/>
    </source>
</evidence>
<feature type="transmembrane region" description="Helical" evidence="2">
    <location>
        <begin position="140"/>
        <end position="164"/>
    </location>
</feature>
<feature type="transmembrane region" description="Helical" evidence="2">
    <location>
        <begin position="560"/>
        <end position="578"/>
    </location>
</feature>
<proteinExistence type="predicted"/>
<organism evidence="4 5">
    <name type="scientific">Nitzschia inconspicua</name>
    <dbReference type="NCBI Taxonomy" id="303405"/>
    <lineage>
        <taxon>Eukaryota</taxon>
        <taxon>Sar</taxon>
        <taxon>Stramenopiles</taxon>
        <taxon>Ochrophyta</taxon>
        <taxon>Bacillariophyta</taxon>
        <taxon>Bacillariophyceae</taxon>
        <taxon>Bacillariophycidae</taxon>
        <taxon>Bacillariales</taxon>
        <taxon>Bacillariaceae</taxon>
        <taxon>Nitzschia</taxon>
    </lineage>
</organism>
<evidence type="ECO:0000313" key="4">
    <source>
        <dbReference type="EMBL" id="KAG7349372.1"/>
    </source>
</evidence>
<sequence length="1007" mass="113398">MRDATDDPEIEIPAKPPRNLNDIEPDAPDDGSDDEEIKVPEQEPEAPSYLSSVGLSADSTIIKLARRDPVIASLRDHFSLNASSNLVRFRHRLNAARVYDEGRAQMVLEEEYNEKTDTSTITVKTMNDSTSGTTILRISYTIVTALWTGFFFTFCLQVLLFLVLDLAVASGATAVNAELYIGNTIGVFLAMVTFVIAFTEALVIAGYYIIDTWEGHFLAKTFVFKKLSSVAVEWVFFFFFLGCPLIIMCVSLLMRKDNWWEITALAWFMFVLGFYILFAMNVVYFEVRAAWNFCKNRSDCDSDDWRHVLKRCFMLRQIHNYSGTQQDSYLARAAFRTLEDTEIVDKDNIYEKSHQTSWSPWTRLSRSYLSSFFEELPEPQRLYTMDDVSDYRPFLTKTTWSLERIFCRPSKSRYIAVVQGPGALTRTQFRSSFICSIIGTSLIVLIFVSVLVWFELSGVSVFFAFVIASLLAYTSLRNTITVFKLHKDLVGIKSLGKKNSETGSNAEEVESGEKEAPSPTTPLPPRTKSERVWAISGQKPSECVFVIQERKRVTQPTERFCYAMFGMEFVFLFLWPAITLFVISWNVAVMFVLVAPISAMRHYINPAVVVEETGNMELVGGKDGKKKWRNQSRLNTIVSSITVGKTKKLWRAILGVAGFAFLAIFLGAVGSNTDPNAEGLTYLPSSYYYPPQSDDMRYATCTLTNIRGGFGENTLMMDYIAMATLAYTADELTQPALDAWFGEGVAEYRQDIVDEFRSNFDVNNAAVFFKLFSFPEIGLGVISIRGTSNNWDMLADSELWSAAALMQGIRFILPAGEMWTPILDRLVHWINKLQGQALEKVSFYILTTQFANYLKNDPNFTDIQVTGHSLGGGLAMITGAQAGVPAVGVSGPNALISGRSFNPPVTPEQMNQYTFNIVPNRDIVPMLDDKADQFQYIRCQSPGWDFVGCHFSKRSLCEVAYTCGTGQRPAICECHRDYGYPRPEFNSTDGAEDNFDEICEIMGEMNS</sequence>
<feature type="compositionally biased region" description="Acidic residues" evidence="1">
    <location>
        <begin position="23"/>
        <end position="36"/>
    </location>
</feature>
<name>A0A9K3KTN4_9STRA</name>
<accession>A0A9K3KTN4</accession>
<feature type="region of interest" description="Disordered" evidence="1">
    <location>
        <begin position="497"/>
        <end position="526"/>
    </location>
</feature>
<evidence type="ECO:0000259" key="3">
    <source>
        <dbReference type="Pfam" id="PF01764"/>
    </source>
</evidence>
<reference evidence="4" key="1">
    <citation type="journal article" date="2021" name="Sci. Rep.">
        <title>Diploid genomic architecture of Nitzschia inconspicua, an elite biomass production diatom.</title>
        <authorList>
            <person name="Oliver A."/>
            <person name="Podell S."/>
            <person name="Pinowska A."/>
            <person name="Traller J.C."/>
            <person name="Smith S.R."/>
            <person name="McClure R."/>
            <person name="Beliaev A."/>
            <person name="Bohutskyi P."/>
            <person name="Hill E.A."/>
            <person name="Rabines A."/>
            <person name="Zheng H."/>
            <person name="Allen L.Z."/>
            <person name="Kuo A."/>
            <person name="Grigoriev I.V."/>
            <person name="Allen A.E."/>
            <person name="Hazlebeck D."/>
            <person name="Allen E.E."/>
        </authorList>
    </citation>
    <scope>NUCLEOTIDE SEQUENCE</scope>
    <source>
        <strain evidence="4">Hildebrandi</strain>
    </source>
</reference>
<feature type="transmembrane region" description="Helical" evidence="2">
    <location>
        <begin position="231"/>
        <end position="253"/>
    </location>
</feature>
<feature type="transmembrane region" description="Helical" evidence="2">
    <location>
        <begin position="584"/>
        <end position="604"/>
    </location>
</feature>
<comment type="caution">
    <text evidence="4">The sequence shown here is derived from an EMBL/GenBank/DDBJ whole genome shotgun (WGS) entry which is preliminary data.</text>
</comment>
<feature type="transmembrane region" description="Helical" evidence="2">
    <location>
        <begin position="265"/>
        <end position="287"/>
    </location>
</feature>
<evidence type="ECO:0000313" key="5">
    <source>
        <dbReference type="Proteomes" id="UP000693970"/>
    </source>
</evidence>
<feature type="transmembrane region" description="Helical" evidence="2">
    <location>
        <begin position="459"/>
        <end position="476"/>
    </location>
</feature>
<feature type="transmembrane region" description="Helical" evidence="2">
    <location>
        <begin position="433"/>
        <end position="453"/>
    </location>
</feature>
<gene>
    <name evidence="4" type="ORF">IV203_011969</name>
</gene>
<evidence type="ECO:0000256" key="1">
    <source>
        <dbReference type="SAM" id="MobiDB-lite"/>
    </source>
</evidence>
<dbReference type="InterPro" id="IPR002921">
    <property type="entry name" value="Fungal_lipase-type"/>
</dbReference>
<feature type="transmembrane region" description="Helical" evidence="2">
    <location>
        <begin position="649"/>
        <end position="669"/>
    </location>
</feature>
<dbReference type="OrthoDB" id="58570at2759"/>
<keyword evidence="5" id="KW-1185">Reference proteome</keyword>